<gene>
    <name evidence="2" type="ORF">IPMB12_11320</name>
</gene>
<keyword evidence="1" id="KW-0732">Signal</keyword>
<dbReference type="AlphaFoldDB" id="A0A6G9IEH4"/>
<proteinExistence type="predicted"/>
<sequence length="1195" mass="133318">MKTLFKNKMKTRMKLLDYTLLSILAGFTVSASAQETVNDEALFKVRPKSEMTNQELGPIAGEAKGGGKFAITLPNGGMVWASEDSNVGQAELSISAPSYIAFSNGRITKPIQFYVRSNYSAFVDHYELSIYRGKDTDLVEPIVVLPLEVKSVSSLDWNGELPSKYNFRVDDELIYVLRAYNSSGNFDETYAKTIKLVTPEEDERGNVALSDTASRIKGQSMTKEEALAESLINDVIGSNNLYQQNIPIYGSRVRIQGNRIPEGSLLINGESYPVDLDRKFSASFLLPVGEHRFDIEVQNKNGDPVEKTLDVNVTGSSFFLVGLADVTMYQNKASGKGETLATQGDKDLLTDGRLAFYMKTKIDGKYTVTAQADTTEREIEHLFSGFGKAYPDDLFRSLDPDMYYPTYGDDSNVYRDVDTQGRFYARVDWDKSQALWGNYNTGISGTEYGRYTRSLYGAALNWRSQDNNKWGEAKTQLRAFGSEAQSAPGHTEFLGTGGSLYYLKHANILSGSDKVQLEVRDKLTGRTEAIVSLVRGVDYEIDATQGRIILTKPLTQLTLDNLPSITHDRPINGYEQRLIADYEYIPSGFETDSITVGARGKQWIGDHIGVGVTYVDENQSGNDYTMKGADVTLKAGNGTYLKAEYTKTESTGVPIFFSDNGGLSFAKLNTDNTDRSGNAKAIDGRVNFQELGVVDFNLNAGAWWHKVSDGYSTSSSDTGQEITEYGAEASAEPIDGLSFYTRHTKAERGESSYTQTQLTSEYRLTDVTTVTGEVRRVQTKTASEDATGTLGAVRYSWKMTPALELYGTGQLTLSNDGGNYENNDAVTAGFKYLYGDLSSIGLEGTTGSRGYGALLSAEHRISSDHTVYGNYSLANTRSDYDSVFNSNQNRGWTVGQRWRLTDRLNMFNETQNLKDTDGSTGVANTVGMDYLFDGGWSSSITVQDGKLDSVNGGTIHRSAVSVSASRTTEDMDWSTKIELRRDVGAEHRRQWVTTNRLSMKLDESWRISARLNLSETKDYESRYDGARFVESGLGFAWRPVDSDKWALFGRYSYIYNMSSSEQENNADYYDQRSHIFSLEGVHKYNADWEFAAKLAQREGEVRFGRNSGQWFDSQTTFGAVQARYDLIDQWHVMGEYRVLKVKDDGVKQGWLVGVDRDITSNLRIGIGYNFTDFSDDLSKFDYKYKGFFINMVGYY</sequence>
<feature type="signal peptide" evidence="1">
    <location>
        <begin position="1"/>
        <end position="33"/>
    </location>
</feature>
<keyword evidence="3" id="KW-1185">Reference proteome</keyword>
<name>A0A6G9IEH4_9GAMM</name>
<evidence type="ECO:0000313" key="3">
    <source>
        <dbReference type="Proteomes" id="UP000501168"/>
    </source>
</evidence>
<reference evidence="2 3" key="1">
    <citation type="submission" date="2020-03" db="EMBL/GenBank/DDBJ databases">
        <title>Complete genome sequence of Orbus sp. IPMB12 (BCRC 80908).</title>
        <authorList>
            <person name="Lo W.-S."/>
            <person name="Chang T.-H."/>
            <person name="Kuo C.-H."/>
        </authorList>
    </citation>
    <scope>NUCLEOTIDE SEQUENCE [LARGE SCALE GENOMIC DNA]</scope>
    <source>
        <strain evidence="2 3">IPMB12</strain>
    </source>
</reference>
<organism evidence="2 3">
    <name type="scientific">Zophobihabitans entericus</name>
    <dbReference type="NCBI Taxonomy" id="1635327"/>
    <lineage>
        <taxon>Bacteria</taxon>
        <taxon>Pseudomonadati</taxon>
        <taxon>Pseudomonadota</taxon>
        <taxon>Gammaproteobacteria</taxon>
        <taxon>Orbales</taxon>
        <taxon>Orbaceae</taxon>
        <taxon>Zophobihabitans</taxon>
    </lineage>
</organism>
<dbReference type="RefSeq" id="WP_166917523.1">
    <property type="nucleotide sequence ID" value="NZ_CP050253.1"/>
</dbReference>
<dbReference type="SUPFAM" id="SSF56935">
    <property type="entry name" value="Porins"/>
    <property type="match status" value="1"/>
</dbReference>
<dbReference type="InParanoid" id="A0A6G9IEH4"/>
<accession>A0A6G9IEH4</accession>
<dbReference type="EMBL" id="CP050253">
    <property type="protein sequence ID" value="QIQ22227.1"/>
    <property type="molecule type" value="Genomic_DNA"/>
</dbReference>
<evidence type="ECO:0000256" key="1">
    <source>
        <dbReference type="SAM" id="SignalP"/>
    </source>
</evidence>
<feature type="chain" id="PRO_5026309629" evidence="1">
    <location>
        <begin position="34"/>
        <end position="1195"/>
    </location>
</feature>
<evidence type="ECO:0000313" key="2">
    <source>
        <dbReference type="EMBL" id="QIQ22227.1"/>
    </source>
</evidence>
<dbReference type="KEGG" id="orb:IPMB12_11320"/>
<protein>
    <submittedName>
        <fullName evidence="2">Uncharacterized protein</fullName>
    </submittedName>
</protein>
<dbReference type="Proteomes" id="UP000501168">
    <property type="component" value="Chromosome"/>
</dbReference>